<proteinExistence type="predicted"/>
<protein>
    <submittedName>
        <fullName evidence="1">Uncharacterized protein</fullName>
    </submittedName>
</protein>
<evidence type="ECO:0000313" key="1">
    <source>
        <dbReference type="EMBL" id="CAD8422063.1"/>
    </source>
</evidence>
<sequence>MAKFRQKTTVTTTGYRLKKAQTTSKAHITTDAKKKIPDDLYSEVISHNQKLKKIKESSRWELFKSSARKGKPQLINIGASALCLVFAFQSFDSQAKGRKIKSKLADMETSMADLNMVIDKLQGANFASSVAAKCQKDLLNGSINDNKKKGILGFVSRSVKEENIRGSSKAECKIANIVQEEIRIAIENKGLGSDQMQHVQKNANLPEDVKEKELANLVSLVENLSEKDNEPENGAVRVVKKRNILL</sequence>
<gene>
    <name evidence="1" type="ORF">PINE0816_LOCUS18219</name>
</gene>
<name>A0A7S0GJZ0_9STRA</name>
<organism evidence="1">
    <name type="scientific">Proboscia inermis</name>
    <dbReference type="NCBI Taxonomy" id="420281"/>
    <lineage>
        <taxon>Eukaryota</taxon>
        <taxon>Sar</taxon>
        <taxon>Stramenopiles</taxon>
        <taxon>Ochrophyta</taxon>
        <taxon>Bacillariophyta</taxon>
        <taxon>Coscinodiscophyceae</taxon>
        <taxon>Rhizosoleniophycidae</taxon>
        <taxon>Rhizosoleniales</taxon>
        <taxon>Rhizosoleniaceae</taxon>
        <taxon>Proboscia</taxon>
    </lineage>
</organism>
<dbReference type="AlphaFoldDB" id="A0A7S0GJZ0"/>
<reference evidence="1" key="1">
    <citation type="submission" date="2021-01" db="EMBL/GenBank/DDBJ databases">
        <authorList>
            <person name="Corre E."/>
            <person name="Pelletier E."/>
            <person name="Niang G."/>
            <person name="Scheremetjew M."/>
            <person name="Finn R."/>
            <person name="Kale V."/>
            <person name="Holt S."/>
            <person name="Cochrane G."/>
            <person name="Meng A."/>
            <person name="Brown T."/>
            <person name="Cohen L."/>
        </authorList>
    </citation>
    <scope>NUCLEOTIDE SEQUENCE</scope>
    <source>
        <strain evidence="1">CCAP1064/1</strain>
    </source>
</reference>
<accession>A0A7S0GJZ0</accession>
<dbReference type="EMBL" id="HBEL01039244">
    <property type="protein sequence ID" value="CAD8422063.1"/>
    <property type="molecule type" value="Transcribed_RNA"/>
</dbReference>